<evidence type="ECO:0000313" key="3">
    <source>
        <dbReference type="EMBL" id="GAA4682523.1"/>
    </source>
</evidence>
<dbReference type="InterPro" id="IPR005502">
    <property type="entry name" value="Ribosyl_crysJ1"/>
</dbReference>
<dbReference type="PANTHER" id="PTHR16222:SF24">
    <property type="entry name" value="ADP-RIBOSYLHYDROLASE ARH3"/>
    <property type="match status" value="1"/>
</dbReference>
<dbReference type="SUPFAM" id="SSF101478">
    <property type="entry name" value="ADP-ribosylglycohydrolase"/>
    <property type="match status" value="1"/>
</dbReference>
<dbReference type="InterPro" id="IPR036705">
    <property type="entry name" value="Ribosyl_crysJ1_sf"/>
</dbReference>
<evidence type="ECO:0000256" key="2">
    <source>
        <dbReference type="ARBA" id="ARBA00022801"/>
    </source>
</evidence>
<dbReference type="Pfam" id="PF03747">
    <property type="entry name" value="ADP_ribosyl_GH"/>
    <property type="match status" value="1"/>
</dbReference>
<organism evidence="3 4">
    <name type="scientific">Frondihabitans cladoniiphilus</name>
    <dbReference type="NCBI Taxonomy" id="715785"/>
    <lineage>
        <taxon>Bacteria</taxon>
        <taxon>Bacillati</taxon>
        <taxon>Actinomycetota</taxon>
        <taxon>Actinomycetes</taxon>
        <taxon>Micrococcales</taxon>
        <taxon>Microbacteriaceae</taxon>
        <taxon>Frondihabitans</taxon>
    </lineage>
</organism>
<dbReference type="PANTHER" id="PTHR16222">
    <property type="entry name" value="ADP-RIBOSYLGLYCOHYDROLASE"/>
    <property type="match status" value="1"/>
</dbReference>
<evidence type="ECO:0000313" key="4">
    <source>
        <dbReference type="Proteomes" id="UP001501295"/>
    </source>
</evidence>
<comment type="similarity">
    <text evidence="1">Belongs to the ADP-ribosylglycohydrolase family.</text>
</comment>
<sequence>MNSPAPDRIALESYRSRVRGALLGGAIGDALGGPVEFWDAALIRQECGDDGVRSFLPETVDGRPVYGRITDDTQMTLFTVEGMIRASVRTDRGLGFTVAVVHHAYDRWLDTQYLAGPDGEQDGWLIDERWLYSRRAPGNTCLSALEAARAGHRKLEHFGDAAVNQSKGCGGVMRSAPFGLLPPWTSVAPEWKFDAAAEAAAYTHGHITGRLASGALAMLIGALVGGQQLGEAVGTTLRVLAQHPGHEETLRALERAVEAAQQSEPPSVVTMEALGAGWVAEEALAMAVYAALVHPEPGRMLDALSFAVTHSGDSDSTGAICGNILGALHGEAALPPELAFEVEGRGTILTMADDFVYEFTAGRRLHGDYGPYTRWTKRYPGW</sequence>
<keyword evidence="4" id="KW-1185">Reference proteome</keyword>
<dbReference type="Gene3D" id="1.10.4080.10">
    <property type="entry name" value="ADP-ribosylation/Crystallin J1"/>
    <property type="match status" value="1"/>
</dbReference>
<comment type="caution">
    <text evidence="3">The sequence shown here is derived from an EMBL/GenBank/DDBJ whole genome shotgun (WGS) entry which is preliminary data.</text>
</comment>
<reference evidence="4" key="1">
    <citation type="journal article" date="2019" name="Int. J. Syst. Evol. Microbiol.">
        <title>The Global Catalogue of Microorganisms (GCM) 10K type strain sequencing project: providing services to taxonomists for standard genome sequencing and annotation.</title>
        <authorList>
            <consortium name="The Broad Institute Genomics Platform"/>
            <consortium name="The Broad Institute Genome Sequencing Center for Infectious Disease"/>
            <person name="Wu L."/>
            <person name="Ma J."/>
        </authorList>
    </citation>
    <scope>NUCLEOTIDE SEQUENCE [LARGE SCALE GENOMIC DNA]</scope>
    <source>
        <strain evidence="4">JCM 18956</strain>
    </source>
</reference>
<evidence type="ECO:0000256" key="1">
    <source>
        <dbReference type="ARBA" id="ARBA00010702"/>
    </source>
</evidence>
<dbReference type="EMBL" id="BAABLM010000007">
    <property type="protein sequence ID" value="GAA4682523.1"/>
    <property type="molecule type" value="Genomic_DNA"/>
</dbReference>
<dbReference type="InterPro" id="IPR050792">
    <property type="entry name" value="ADP-ribosylglycohydrolase"/>
</dbReference>
<protein>
    <recommendedName>
        <fullName evidence="5">ADP-ribosylglycohydrolase</fullName>
    </recommendedName>
</protein>
<name>A0ABP8W6N1_9MICO</name>
<accession>A0ABP8W6N1</accession>
<keyword evidence="2" id="KW-0378">Hydrolase</keyword>
<gene>
    <name evidence="3" type="ORF">GCM10025780_30060</name>
</gene>
<evidence type="ECO:0008006" key="5">
    <source>
        <dbReference type="Google" id="ProtNLM"/>
    </source>
</evidence>
<dbReference type="Proteomes" id="UP001501295">
    <property type="component" value="Unassembled WGS sequence"/>
</dbReference>
<proteinExistence type="inferred from homology"/>